<comment type="caution">
    <text evidence="2">The sequence shown here is derived from an EMBL/GenBank/DDBJ whole genome shotgun (WGS) entry which is preliminary data.</text>
</comment>
<dbReference type="EMBL" id="LGUB01000512">
    <property type="protein sequence ID" value="KRH93052.1"/>
    <property type="molecule type" value="Genomic_DNA"/>
</dbReference>
<protein>
    <submittedName>
        <fullName evidence="2">Uncharacterized protein</fullName>
    </submittedName>
</protein>
<accession>A0A0R0LUF5</accession>
<organism evidence="2 3">
    <name type="scientific">Pseudoloma neurophilia</name>
    <dbReference type="NCBI Taxonomy" id="146866"/>
    <lineage>
        <taxon>Eukaryota</taxon>
        <taxon>Fungi</taxon>
        <taxon>Fungi incertae sedis</taxon>
        <taxon>Microsporidia</taxon>
        <taxon>Pseudoloma</taxon>
    </lineage>
</organism>
<reference evidence="2 3" key="1">
    <citation type="submission" date="2015-07" db="EMBL/GenBank/DDBJ databases">
        <title>The genome of Pseudoloma neurophilia, a relevant intracellular parasite of the zebrafish.</title>
        <authorList>
            <person name="Ndikumana S."/>
            <person name="Pelin A."/>
            <person name="Sanders J."/>
            <person name="Corradi N."/>
        </authorList>
    </citation>
    <scope>NUCLEOTIDE SEQUENCE [LARGE SCALE GENOMIC DNA]</scope>
    <source>
        <strain evidence="2 3">MK1</strain>
    </source>
</reference>
<evidence type="ECO:0000313" key="2">
    <source>
        <dbReference type="EMBL" id="KRH93052.1"/>
    </source>
</evidence>
<dbReference type="Proteomes" id="UP000051530">
    <property type="component" value="Unassembled WGS sequence"/>
</dbReference>
<dbReference type="VEuPathDB" id="MicrosporidiaDB:M153_16250001167"/>
<keyword evidence="3" id="KW-1185">Reference proteome</keyword>
<name>A0A0R0LUF5_9MICR</name>
<evidence type="ECO:0000313" key="3">
    <source>
        <dbReference type="Proteomes" id="UP000051530"/>
    </source>
</evidence>
<evidence type="ECO:0000256" key="1">
    <source>
        <dbReference type="SAM" id="Coils"/>
    </source>
</evidence>
<gene>
    <name evidence="2" type="ORF">M153_16250001167</name>
</gene>
<sequence length="53" mass="6237">MTDKNFSLEKQLEDLANSYTELVDDYCDSLKEAQENLKELNRLIIKKKNKTSK</sequence>
<feature type="coiled-coil region" evidence="1">
    <location>
        <begin position="23"/>
        <end position="50"/>
    </location>
</feature>
<dbReference type="AlphaFoldDB" id="A0A0R0LUF5"/>
<proteinExistence type="predicted"/>
<keyword evidence="1" id="KW-0175">Coiled coil</keyword>